<keyword evidence="8" id="KW-1185">Reference proteome</keyword>
<dbReference type="EMBL" id="HG739154">
    <property type="protein sequence ID" value="CDP12703.1"/>
    <property type="molecule type" value="Genomic_DNA"/>
</dbReference>
<dbReference type="InterPro" id="IPR002401">
    <property type="entry name" value="Cyt_P450_E_grp-I"/>
</dbReference>
<dbReference type="STRING" id="49390.A0A068UYM5"/>
<evidence type="ECO:0008006" key="9">
    <source>
        <dbReference type="Google" id="ProtNLM"/>
    </source>
</evidence>
<dbReference type="PRINTS" id="PR00385">
    <property type="entry name" value="P450"/>
</dbReference>
<evidence type="ECO:0000256" key="6">
    <source>
        <dbReference type="ARBA" id="ARBA00023004"/>
    </source>
</evidence>
<dbReference type="InParanoid" id="A0A068UYM5"/>
<dbReference type="Gene3D" id="1.10.630.10">
    <property type="entry name" value="Cytochrome P450"/>
    <property type="match status" value="1"/>
</dbReference>
<evidence type="ECO:0000313" key="8">
    <source>
        <dbReference type="Proteomes" id="UP000295252"/>
    </source>
</evidence>
<dbReference type="Proteomes" id="UP000295252">
    <property type="component" value="Chromosome VI"/>
</dbReference>
<sequence length="273" mass="31375">MIEHTRQNCSSSVVNMTELFVTLTNDVVSRVALGRKYSDSEDGRKVMKMIIGFGELLGVFNVGDYIPGLGWQNHFNGLKYKVNKVAKEIYEFMEHLIEEHKSRMKGLGDDSDESTEESSLDFVDILLEIQRKNSSNNLLQFESLKAMIMDMFAAGTDTTHSVMEWVMVELLRHPKVMEKLQNEVRAVGQGKSEITEDDFDKMQYLKLVIKETLRLHSPVPSLVPRESTRDIKVMGYDIPIRTRVIVNAWAIGRDPLLWEKPEEFQPERFLSVS</sequence>
<dbReference type="Gramene" id="CDP12703">
    <property type="protein sequence ID" value="CDP12703"/>
    <property type="gene ID" value="GSCOC_T00037302001"/>
</dbReference>
<organism evidence="7 8">
    <name type="scientific">Coffea canephora</name>
    <name type="common">Robusta coffee</name>
    <dbReference type="NCBI Taxonomy" id="49390"/>
    <lineage>
        <taxon>Eukaryota</taxon>
        <taxon>Viridiplantae</taxon>
        <taxon>Streptophyta</taxon>
        <taxon>Embryophyta</taxon>
        <taxon>Tracheophyta</taxon>
        <taxon>Spermatophyta</taxon>
        <taxon>Magnoliopsida</taxon>
        <taxon>eudicotyledons</taxon>
        <taxon>Gunneridae</taxon>
        <taxon>Pentapetalae</taxon>
        <taxon>asterids</taxon>
        <taxon>lamiids</taxon>
        <taxon>Gentianales</taxon>
        <taxon>Rubiaceae</taxon>
        <taxon>Ixoroideae</taxon>
        <taxon>Gardenieae complex</taxon>
        <taxon>Bertiereae - Coffeeae clade</taxon>
        <taxon>Coffeeae</taxon>
        <taxon>Coffea</taxon>
    </lineage>
</organism>
<dbReference type="InterPro" id="IPR001128">
    <property type="entry name" value="Cyt_P450"/>
</dbReference>
<evidence type="ECO:0000313" key="7">
    <source>
        <dbReference type="EMBL" id="CDP12703.1"/>
    </source>
</evidence>
<dbReference type="SUPFAM" id="SSF48264">
    <property type="entry name" value="Cytochrome P450"/>
    <property type="match status" value="1"/>
</dbReference>
<evidence type="ECO:0000256" key="5">
    <source>
        <dbReference type="ARBA" id="ARBA00023002"/>
    </source>
</evidence>
<name>A0A068UYM5_COFCA</name>
<evidence type="ECO:0000256" key="2">
    <source>
        <dbReference type="ARBA" id="ARBA00010617"/>
    </source>
</evidence>
<dbReference type="PhylomeDB" id="A0A068UYM5"/>
<keyword evidence="5" id="KW-0560">Oxidoreductase</keyword>
<dbReference type="PANTHER" id="PTHR47955">
    <property type="entry name" value="CYTOCHROME P450 FAMILY 71 PROTEIN"/>
    <property type="match status" value="1"/>
</dbReference>
<keyword evidence="4" id="KW-0479">Metal-binding</keyword>
<dbReference type="GO" id="GO:0020037">
    <property type="term" value="F:heme binding"/>
    <property type="evidence" value="ECO:0007669"/>
    <property type="project" value="InterPro"/>
</dbReference>
<evidence type="ECO:0000256" key="3">
    <source>
        <dbReference type="ARBA" id="ARBA00022617"/>
    </source>
</evidence>
<reference evidence="8" key="1">
    <citation type="journal article" date="2014" name="Science">
        <title>The coffee genome provides insight into the convergent evolution of caffeine biosynthesis.</title>
        <authorList>
            <person name="Denoeud F."/>
            <person name="Carretero-Paulet L."/>
            <person name="Dereeper A."/>
            <person name="Droc G."/>
            <person name="Guyot R."/>
            <person name="Pietrella M."/>
            <person name="Zheng C."/>
            <person name="Alberti A."/>
            <person name="Anthony F."/>
            <person name="Aprea G."/>
            <person name="Aury J.M."/>
            <person name="Bento P."/>
            <person name="Bernard M."/>
            <person name="Bocs S."/>
            <person name="Campa C."/>
            <person name="Cenci A."/>
            <person name="Combes M.C."/>
            <person name="Crouzillat D."/>
            <person name="Da Silva C."/>
            <person name="Daddiego L."/>
            <person name="De Bellis F."/>
            <person name="Dussert S."/>
            <person name="Garsmeur O."/>
            <person name="Gayraud T."/>
            <person name="Guignon V."/>
            <person name="Jahn K."/>
            <person name="Jamilloux V."/>
            <person name="Joet T."/>
            <person name="Labadie K."/>
            <person name="Lan T."/>
            <person name="Leclercq J."/>
            <person name="Lepelley M."/>
            <person name="Leroy T."/>
            <person name="Li L.T."/>
            <person name="Librado P."/>
            <person name="Lopez L."/>
            <person name="Munoz A."/>
            <person name="Noel B."/>
            <person name="Pallavicini A."/>
            <person name="Perrotta G."/>
            <person name="Poncet V."/>
            <person name="Pot D."/>
            <person name="Priyono X."/>
            <person name="Rigoreau M."/>
            <person name="Rouard M."/>
            <person name="Rozas J."/>
            <person name="Tranchant-Dubreuil C."/>
            <person name="VanBuren R."/>
            <person name="Zhang Q."/>
            <person name="Andrade A.C."/>
            <person name="Argout X."/>
            <person name="Bertrand B."/>
            <person name="de Kochko A."/>
            <person name="Graziosi G."/>
            <person name="Henry R.J."/>
            <person name="Jayarama X."/>
            <person name="Ming R."/>
            <person name="Nagai C."/>
            <person name="Rounsley S."/>
            <person name="Sankoff D."/>
            <person name="Giuliano G."/>
            <person name="Albert V.A."/>
            <person name="Wincker P."/>
            <person name="Lashermes P."/>
        </authorList>
    </citation>
    <scope>NUCLEOTIDE SEQUENCE [LARGE SCALE GENOMIC DNA]</scope>
    <source>
        <strain evidence="8">cv. DH200-94</strain>
    </source>
</reference>
<accession>A0A068UYM5</accession>
<proteinExistence type="inferred from homology"/>
<dbReference type="Pfam" id="PF00067">
    <property type="entry name" value="p450"/>
    <property type="match status" value="1"/>
</dbReference>
<dbReference type="GO" id="GO:0004497">
    <property type="term" value="F:monooxygenase activity"/>
    <property type="evidence" value="ECO:0007669"/>
    <property type="project" value="InterPro"/>
</dbReference>
<dbReference type="InterPro" id="IPR036396">
    <property type="entry name" value="Cyt_P450_sf"/>
</dbReference>
<protein>
    <recommendedName>
        <fullName evidence="9">Cytochrome P450</fullName>
    </recommendedName>
</protein>
<evidence type="ECO:0000256" key="4">
    <source>
        <dbReference type="ARBA" id="ARBA00022723"/>
    </source>
</evidence>
<dbReference type="GO" id="GO:0005506">
    <property type="term" value="F:iron ion binding"/>
    <property type="evidence" value="ECO:0007669"/>
    <property type="project" value="InterPro"/>
</dbReference>
<dbReference type="GO" id="GO:0016705">
    <property type="term" value="F:oxidoreductase activity, acting on paired donors, with incorporation or reduction of molecular oxygen"/>
    <property type="evidence" value="ECO:0007669"/>
    <property type="project" value="InterPro"/>
</dbReference>
<dbReference type="PRINTS" id="PR00463">
    <property type="entry name" value="EP450I"/>
</dbReference>
<comment type="cofactor">
    <cofactor evidence="1">
        <name>heme</name>
        <dbReference type="ChEBI" id="CHEBI:30413"/>
    </cofactor>
</comment>
<keyword evidence="3" id="KW-0349">Heme</keyword>
<gene>
    <name evidence="7" type="ORF">GSCOC_T00037302001</name>
</gene>
<dbReference type="PANTHER" id="PTHR47955:SF15">
    <property type="entry name" value="CYTOCHROME P450 71A2-LIKE"/>
    <property type="match status" value="1"/>
</dbReference>
<evidence type="ECO:0000256" key="1">
    <source>
        <dbReference type="ARBA" id="ARBA00001971"/>
    </source>
</evidence>
<dbReference type="AlphaFoldDB" id="A0A068UYM5"/>
<comment type="similarity">
    <text evidence="2">Belongs to the cytochrome P450 family.</text>
</comment>
<keyword evidence="6" id="KW-0408">Iron</keyword>